<reference evidence="2" key="1">
    <citation type="journal article" date="2019" name="PLoS Negl. Trop. Dis.">
        <title>Revisiting the worldwide diversity of Leptospira species in the environment.</title>
        <authorList>
            <person name="Vincent A.T."/>
            <person name="Schiettekatte O."/>
            <person name="Bourhy P."/>
            <person name="Veyrier F.J."/>
            <person name="Picardeau M."/>
        </authorList>
    </citation>
    <scope>NUCLEOTIDE SEQUENCE [LARGE SCALE GENOMIC DNA]</scope>
    <source>
        <strain evidence="2">201702406</strain>
    </source>
</reference>
<sequence length="277" mass="32473">MTNQDLLIEAIDKTLKSLVEKGEKASNCDIYSSWNSSYKYGGINIFETTFVDLLVQNLSKKVENIGWEVNYPSDENGEPWYRRKLDLGLGMIDRKAEPNSSSLQVLFETPIEVKKLPILEIENFFSVESELYIWQDIFKLFGYRWIDPNDKSNLIESVGKNKIMLTFSVVKSSRIEDFKNAMNSRFKNLSTLLNMEEIFKSNWFTKKESDFLRNENITSFDLRFILQKVLGWNDPESKYLIDFSGQRFTDKSLVRHIKFCCYEDKNNNYLVTSLLLL</sequence>
<keyword evidence="2" id="KW-1185">Reference proteome</keyword>
<evidence type="ECO:0000313" key="2">
    <source>
        <dbReference type="Proteomes" id="UP000298057"/>
    </source>
</evidence>
<proteinExistence type="predicted"/>
<dbReference type="RefSeq" id="WP_135629315.1">
    <property type="nucleotide sequence ID" value="NZ_RQGU01000162.1"/>
</dbReference>
<evidence type="ECO:0000313" key="1">
    <source>
        <dbReference type="EMBL" id="TGM11083.1"/>
    </source>
</evidence>
<protein>
    <recommendedName>
        <fullName evidence="3">Restriction endonuclease</fullName>
    </recommendedName>
</protein>
<dbReference type="Proteomes" id="UP000298057">
    <property type="component" value="Unassembled WGS sequence"/>
</dbReference>
<dbReference type="EMBL" id="RQGU01000162">
    <property type="protein sequence ID" value="TGM11083.1"/>
    <property type="molecule type" value="Genomic_DNA"/>
</dbReference>
<organism evidence="1 2">
    <name type="scientific">Leptospira selangorensis</name>
    <dbReference type="NCBI Taxonomy" id="2484982"/>
    <lineage>
        <taxon>Bacteria</taxon>
        <taxon>Pseudomonadati</taxon>
        <taxon>Spirochaetota</taxon>
        <taxon>Spirochaetia</taxon>
        <taxon>Leptospirales</taxon>
        <taxon>Leptospiraceae</taxon>
        <taxon>Leptospira</taxon>
    </lineage>
</organism>
<name>A0ABY2MXM8_9LEPT</name>
<accession>A0ABY2MXM8</accession>
<evidence type="ECO:0008006" key="3">
    <source>
        <dbReference type="Google" id="ProtNLM"/>
    </source>
</evidence>
<gene>
    <name evidence="1" type="ORF">EHQ82_21320</name>
</gene>
<comment type="caution">
    <text evidence="1">The sequence shown here is derived from an EMBL/GenBank/DDBJ whole genome shotgun (WGS) entry which is preliminary data.</text>
</comment>